<dbReference type="InterPro" id="IPR011195">
    <property type="entry name" value="UCP010256"/>
</dbReference>
<reference evidence="2 3" key="1">
    <citation type="submission" date="2022-10" db="EMBL/GenBank/DDBJ databases">
        <title>The complete genomes of actinobacterial strains from the NBC collection.</title>
        <authorList>
            <person name="Joergensen T.S."/>
            <person name="Alvarez Arevalo M."/>
            <person name="Sterndorff E.B."/>
            <person name="Faurdal D."/>
            <person name="Vuksanovic O."/>
            <person name="Mourched A.-S."/>
            <person name="Charusanti P."/>
            <person name="Shaw S."/>
            <person name="Blin K."/>
            <person name="Weber T."/>
        </authorList>
    </citation>
    <scope>NUCLEOTIDE SEQUENCE [LARGE SCALE GENOMIC DNA]</scope>
    <source>
        <strain evidence="2 3">NBC_01413</strain>
    </source>
</reference>
<name>A0ABZ1N3A1_9NOCA</name>
<keyword evidence="1" id="KW-0472">Membrane</keyword>
<keyword evidence="1" id="KW-1133">Transmembrane helix</keyword>
<dbReference type="Proteomes" id="UP001621418">
    <property type="component" value="Chromosome"/>
</dbReference>
<organism evidence="2 3">
    <name type="scientific">Nocardia salmonicida</name>
    <dbReference type="NCBI Taxonomy" id="53431"/>
    <lineage>
        <taxon>Bacteria</taxon>
        <taxon>Bacillati</taxon>
        <taxon>Actinomycetota</taxon>
        <taxon>Actinomycetes</taxon>
        <taxon>Mycobacteriales</taxon>
        <taxon>Nocardiaceae</taxon>
        <taxon>Nocardia</taxon>
    </lineage>
</organism>
<dbReference type="PIRSF" id="PIRSF010256">
    <property type="entry name" value="CoxE_vWa"/>
    <property type="match status" value="1"/>
</dbReference>
<evidence type="ECO:0000256" key="1">
    <source>
        <dbReference type="SAM" id="Phobius"/>
    </source>
</evidence>
<dbReference type="InterPro" id="IPR008912">
    <property type="entry name" value="Uncharacterised_CoxE"/>
</dbReference>
<sequence length="438" mass="48456">MDAVRALRYVALEDRAAVKFSLAGVLVKNAAHESAYSAVFDIFFGVRDDLTTQSAGSRPFEDIEEMELRRLLLGALAEEAHPSLLLRLIVSEMVRRHAGLRPGRAVAGNTYVFRTLRAIDPNRLLAELITRDTASTEDDRLLSRLRREKLQRRVSAFEQEVEAEVRRFLVADRGAEAVAATLRPQLPDDIEFLSASVKVIEELRSVIAPLSTRLADRLMRRGHRDGAPDIRRTVRRSLSTGGIPIQPVYRRARRPKPELFVLADISGSVATFAGFALQLTYALRAQFSQVRSFVFIDGIDEVTAILAESGTIAAATGTMNAEGLGIHLDGHSDYGNVLESFRKGYGDRLNSRSIVLILGDARTNYYAPKAEALGDIHSRAGCVYWLNPESKIMWDTGDSVIGTYGAHCDGTFECRNLQQLGAFVEQISRLPSDSPARQ</sequence>
<dbReference type="Pfam" id="PF05762">
    <property type="entry name" value="VWA_CoxE"/>
    <property type="match status" value="1"/>
</dbReference>
<feature type="transmembrane region" description="Helical" evidence="1">
    <location>
        <begin position="259"/>
        <end position="283"/>
    </location>
</feature>
<protein>
    <submittedName>
        <fullName evidence="2">VWA domain-containing protein</fullName>
    </submittedName>
</protein>
<accession>A0ABZ1N3A1</accession>
<evidence type="ECO:0000313" key="3">
    <source>
        <dbReference type="Proteomes" id="UP001621418"/>
    </source>
</evidence>
<dbReference type="EMBL" id="CP109527">
    <property type="protein sequence ID" value="WTY34431.1"/>
    <property type="molecule type" value="Genomic_DNA"/>
</dbReference>
<evidence type="ECO:0000313" key="2">
    <source>
        <dbReference type="EMBL" id="WTY34431.1"/>
    </source>
</evidence>
<keyword evidence="1" id="KW-0812">Transmembrane</keyword>
<dbReference type="RefSeq" id="WP_405146805.1">
    <property type="nucleotide sequence ID" value="NZ_CP109527.1"/>
</dbReference>
<keyword evidence="3" id="KW-1185">Reference proteome</keyword>
<dbReference type="PANTHER" id="PTHR39338">
    <property type="entry name" value="BLL5662 PROTEIN-RELATED"/>
    <property type="match status" value="1"/>
</dbReference>
<proteinExistence type="predicted"/>
<dbReference type="PANTHER" id="PTHR39338:SF5">
    <property type="entry name" value="BLR6139 PROTEIN"/>
    <property type="match status" value="1"/>
</dbReference>
<gene>
    <name evidence="2" type="ORF">OG308_24335</name>
</gene>